<dbReference type="InterPro" id="IPR035328">
    <property type="entry name" value="DUF3048_C"/>
</dbReference>
<comment type="caution">
    <text evidence="4">The sequence shown here is derived from an EMBL/GenBank/DDBJ whole genome shotgun (WGS) entry which is preliminary data.</text>
</comment>
<feature type="chain" id="PRO_5041330560" evidence="1">
    <location>
        <begin position="35"/>
        <end position="362"/>
    </location>
</feature>
<gene>
    <name evidence="4" type="ORF">L1785_00165</name>
</gene>
<keyword evidence="1" id="KW-0732">Signal</keyword>
<dbReference type="InterPro" id="IPR021416">
    <property type="entry name" value="DUF3048_N"/>
</dbReference>
<evidence type="ECO:0000313" key="4">
    <source>
        <dbReference type="EMBL" id="MCF4119394.1"/>
    </source>
</evidence>
<reference evidence="4" key="1">
    <citation type="submission" date="2022-01" db="EMBL/GenBank/DDBJ databases">
        <title>Antribacter sp. nov., isolated from Guizhou of China.</title>
        <authorList>
            <person name="Chengliang C."/>
            <person name="Ya Z."/>
        </authorList>
    </citation>
    <scope>NUCLEOTIDE SEQUENCE</scope>
    <source>
        <strain evidence="4">KLBMP 9083</strain>
    </source>
</reference>
<dbReference type="AlphaFoldDB" id="A0AA41QC20"/>
<organism evidence="4 5">
    <name type="scientific">Antribacter soli</name>
    <dbReference type="NCBI Taxonomy" id="2910976"/>
    <lineage>
        <taxon>Bacteria</taxon>
        <taxon>Bacillati</taxon>
        <taxon>Actinomycetota</taxon>
        <taxon>Actinomycetes</taxon>
        <taxon>Micrococcales</taxon>
        <taxon>Promicromonosporaceae</taxon>
        <taxon>Antribacter</taxon>
    </lineage>
</organism>
<name>A0AA41QC20_9MICO</name>
<feature type="domain" description="DUF3048" evidence="3">
    <location>
        <begin position="235"/>
        <end position="349"/>
    </location>
</feature>
<dbReference type="RefSeq" id="WP_236087088.1">
    <property type="nucleotide sequence ID" value="NZ_JAKGSG010000002.1"/>
</dbReference>
<dbReference type="SUPFAM" id="SSF159774">
    <property type="entry name" value="YerB-like"/>
    <property type="match status" value="1"/>
</dbReference>
<accession>A0AA41QC20</accession>
<feature type="signal peptide" evidence="1">
    <location>
        <begin position="1"/>
        <end position="34"/>
    </location>
</feature>
<evidence type="ECO:0000313" key="5">
    <source>
        <dbReference type="Proteomes" id="UP001165405"/>
    </source>
</evidence>
<proteinExistence type="predicted"/>
<sequence>MSSTAGRSSRWTTAARASGVALALVLGLSACASAEPPGPAPTTTAESEVTAAKAAPPAPVVPLTWPLTGVETAEVAARPALAVKIENSTVSRPQTGLEQADMVWEEVVEGGITRFVAVYHSQAPEVVEPVRSVRPMDPAIVAPLRGLLAYSGAQQPFIDAVNAAGIQSIIMDKGHAGFSRDRRRAAPHNVIGNMAAFWGQADGNRAVPPPAQLRYAREVGKGSAATAGTPANRLDITLSRTQRTVWDWDAGSGTYLRSDGGTPAVSTAGTRLSARNVLLLSVEVVNTPFLDPSGAPVPETKLVAAGTGVLATGGKSVPVNWSKASVGDLLVVTLGDGKPALLDPGNTWIELVPAGSGSWAIG</sequence>
<dbReference type="InterPro" id="IPR023158">
    <property type="entry name" value="YerB-like_sf"/>
</dbReference>
<evidence type="ECO:0000256" key="1">
    <source>
        <dbReference type="SAM" id="SignalP"/>
    </source>
</evidence>
<dbReference type="EMBL" id="JAKGSG010000002">
    <property type="protein sequence ID" value="MCF4119394.1"/>
    <property type="molecule type" value="Genomic_DNA"/>
</dbReference>
<dbReference type="Proteomes" id="UP001165405">
    <property type="component" value="Unassembled WGS sequence"/>
</dbReference>
<dbReference type="Pfam" id="PF17479">
    <property type="entry name" value="DUF3048_C"/>
    <property type="match status" value="1"/>
</dbReference>
<dbReference type="Pfam" id="PF11258">
    <property type="entry name" value="DUF3048"/>
    <property type="match status" value="1"/>
</dbReference>
<dbReference type="PROSITE" id="PS51257">
    <property type="entry name" value="PROKAR_LIPOPROTEIN"/>
    <property type="match status" value="1"/>
</dbReference>
<feature type="domain" description="DUF3048" evidence="2">
    <location>
        <begin position="67"/>
        <end position="203"/>
    </location>
</feature>
<protein>
    <submittedName>
        <fullName evidence="4">DUF3048 domain-containing protein</fullName>
    </submittedName>
</protein>
<dbReference type="Gene3D" id="3.50.90.10">
    <property type="entry name" value="YerB-like"/>
    <property type="match status" value="1"/>
</dbReference>
<keyword evidence="5" id="KW-1185">Reference proteome</keyword>
<evidence type="ECO:0000259" key="3">
    <source>
        <dbReference type="Pfam" id="PF17479"/>
    </source>
</evidence>
<evidence type="ECO:0000259" key="2">
    <source>
        <dbReference type="Pfam" id="PF11258"/>
    </source>
</evidence>